<reference evidence="6 7" key="2">
    <citation type="submission" date="2009-02" db="EMBL/GenBank/DDBJ databases">
        <title>Draft genome sequence of Blautia hydrogenotrophica DSM 10507 (Ruminococcus hydrogenotrophicus DSM 10507).</title>
        <authorList>
            <person name="Sudarsanam P."/>
            <person name="Ley R."/>
            <person name="Guruge J."/>
            <person name="Turnbaugh P.J."/>
            <person name="Mahowald M."/>
            <person name="Liep D."/>
            <person name="Gordon J."/>
        </authorList>
    </citation>
    <scope>NUCLEOTIDE SEQUENCE [LARGE SCALE GENOMIC DNA]</scope>
    <source>
        <strain evidence="7">DSM 10507 / JCM 14656 / S5a33</strain>
    </source>
</reference>
<dbReference type="eggNOG" id="COG0583">
    <property type="taxonomic scope" value="Bacteria"/>
</dbReference>
<dbReference type="Proteomes" id="UP000003100">
    <property type="component" value="Unassembled WGS sequence"/>
</dbReference>
<dbReference type="PROSITE" id="PS50931">
    <property type="entry name" value="HTH_LYSR"/>
    <property type="match status" value="1"/>
</dbReference>
<dbReference type="Gene3D" id="1.10.10.10">
    <property type="entry name" value="Winged helix-like DNA-binding domain superfamily/Winged helix DNA-binding domain"/>
    <property type="match status" value="1"/>
</dbReference>
<dbReference type="InterPro" id="IPR036388">
    <property type="entry name" value="WH-like_DNA-bd_sf"/>
</dbReference>
<dbReference type="PATRIC" id="fig|476272.21.peg.935"/>
<dbReference type="InterPro" id="IPR000847">
    <property type="entry name" value="LysR_HTH_N"/>
</dbReference>
<dbReference type="Pfam" id="PF00126">
    <property type="entry name" value="HTH_1"/>
    <property type="match status" value="1"/>
</dbReference>
<keyword evidence="4" id="KW-0804">Transcription</keyword>
<evidence type="ECO:0000256" key="3">
    <source>
        <dbReference type="ARBA" id="ARBA00023125"/>
    </source>
</evidence>
<feature type="domain" description="HTH lysR-type" evidence="5">
    <location>
        <begin position="22"/>
        <end position="79"/>
    </location>
</feature>
<dbReference type="GO" id="GO:0003677">
    <property type="term" value="F:DNA binding"/>
    <property type="evidence" value="ECO:0007669"/>
    <property type="project" value="UniProtKB-KW"/>
</dbReference>
<evidence type="ECO:0000313" key="7">
    <source>
        <dbReference type="Proteomes" id="UP000003100"/>
    </source>
</evidence>
<dbReference type="SUPFAM" id="SSF53850">
    <property type="entry name" value="Periplasmic binding protein-like II"/>
    <property type="match status" value="1"/>
</dbReference>
<dbReference type="PANTHER" id="PTHR30419">
    <property type="entry name" value="HTH-TYPE TRANSCRIPTIONAL REGULATOR YBHD"/>
    <property type="match status" value="1"/>
</dbReference>
<proteinExistence type="inferred from homology"/>
<dbReference type="AlphaFoldDB" id="C0CPK4"/>
<dbReference type="InterPro" id="IPR005119">
    <property type="entry name" value="LysR_subst-bd"/>
</dbReference>
<dbReference type="GO" id="GO:0003700">
    <property type="term" value="F:DNA-binding transcription factor activity"/>
    <property type="evidence" value="ECO:0007669"/>
    <property type="project" value="InterPro"/>
</dbReference>
<dbReference type="SUPFAM" id="SSF46785">
    <property type="entry name" value="Winged helix' DNA-binding domain"/>
    <property type="match status" value="1"/>
</dbReference>
<dbReference type="CDD" id="cd05466">
    <property type="entry name" value="PBP2_LTTR_substrate"/>
    <property type="match status" value="1"/>
</dbReference>
<accession>C0CPK4</accession>
<dbReference type="EMBL" id="ACBZ01000155">
    <property type="protein sequence ID" value="EEG48303.1"/>
    <property type="molecule type" value="Genomic_DNA"/>
</dbReference>
<reference evidence="6 7" key="1">
    <citation type="submission" date="2009-01" db="EMBL/GenBank/DDBJ databases">
        <authorList>
            <person name="Fulton L."/>
            <person name="Clifton S."/>
            <person name="Fulton B."/>
            <person name="Xu J."/>
            <person name="Minx P."/>
            <person name="Pepin K.H."/>
            <person name="Johnson M."/>
            <person name="Bhonagiri V."/>
            <person name="Nash W.E."/>
            <person name="Mardis E.R."/>
            <person name="Wilson R.K."/>
        </authorList>
    </citation>
    <scope>NUCLEOTIDE SEQUENCE [LARGE SCALE GENOMIC DNA]</scope>
    <source>
        <strain evidence="7">DSM 10507 / JCM 14656 / S5a33</strain>
    </source>
</reference>
<dbReference type="InterPro" id="IPR050950">
    <property type="entry name" value="HTH-type_LysR_regulators"/>
</dbReference>
<sequence length="344" mass="39078">MEIIVIIRKNKVLYLELGGRAMEIRQIYYVLEIAKQKSFSGAAKALFITQPAISQQVSSLENELQIKLFQRDTHKVILTKEGERFCEYGKKVLEAVDNLTEAFGQGRSDQKMILNIGVFPFYRIAGLARALTFFFSTNPNVLGSMKVVENYKAFEKLKNKVLDFAIIKAIPETIPGYISYDILQEENLCAVMSSKNEYAVKEYIDIQDLGKLPLLTGERNSHLYDYMKNLYESNGLNFNVAFFNTNEAELMLEMMASGTGILLATQSIAEKISGKNAKACVIIPRQKLCTVLAYKKECKLKGLQIAFRNHILHYYQTLQSEEEENLVMQVEGSAADFTEKTDFK</sequence>
<comment type="similarity">
    <text evidence="1">Belongs to the LysR transcriptional regulatory family.</text>
</comment>
<organism evidence="6 7">
    <name type="scientific">Blautia hydrogenotrophica (strain DSM 10507 / JCM 14656 / S5a33)</name>
    <name type="common">Ruminococcus hydrogenotrophicus</name>
    <dbReference type="NCBI Taxonomy" id="476272"/>
    <lineage>
        <taxon>Bacteria</taxon>
        <taxon>Bacillati</taxon>
        <taxon>Bacillota</taxon>
        <taxon>Clostridia</taxon>
        <taxon>Lachnospirales</taxon>
        <taxon>Lachnospiraceae</taxon>
        <taxon>Blautia</taxon>
    </lineage>
</organism>
<dbReference type="InterPro" id="IPR036390">
    <property type="entry name" value="WH_DNA-bd_sf"/>
</dbReference>
<dbReference type="GO" id="GO:0005829">
    <property type="term" value="C:cytosol"/>
    <property type="evidence" value="ECO:0007669"/>
    <property type="project" value="TreeGrafter"/>
</dbReference>
<evidence type="ECO:0000313" key="6">
    <source>
        <dbReference type="EMBL" id="EEG48303.1"/>
    </source>
</evidence>
<name>C0CPK4_BLAHS</name>
<dbReference type="Gene3D" id="3.40.190.290">
    <property type="match status" value="1"/>
</dbReference>
<evidence type="ECO:0000256" key="2">
    <source>
        <dbReference type="ARBA" id="ARBA00023015"/>
    </source>
</evidence>
<dbReference type="PRINTS" id="PR00039">
    <property type="entry name" value="HTHLYSR"/>
</dbReference>
<keyword evidence="2" id="KW-0805">Transcription regulation</keyword>
<dbReference type="Pfam" id="PF03466">
    <property type="entry name" value="LysR_substrate"/>
    <property type="match status" value="1"/>
</dbReference>
<evidence type="ECO:0000256" key="4">
    <source>
        <dbReference type="ARBA" id="ARBA00023163"/>
    </source>
</evidence>
<protein>
    <recommendedName>
        <fullName evidence="5">HTH lysR-type domain-containing protein</fullName>
    </recommendedName>
</protein>
<dbReference type="HOGENOM" id="CLU_039613_6_2_9"/>
<evidence type="ECO:0000259" key="5">
    <source>
        <dbReference type="PROSITE" id="PS50931"/>
    </source>
</evidence>
<gene>
    <name evidence="6" type="ORF">RUMHYD_02805</name>
</gene>
<dbReference type="FunFam" id="1.10.10.10:FF:000001">
    <property type="entry name" value="LysR family transcriptional regulator"/>
    <property type="match status" value="1"/>
</dbReference>
<keyword evidence="7" id="KW-1185">Reference proteome</keyword>
<keyword evidence="3" id="KW-0238">DNA-binding</keyword>
<evidence type="ECO:0000256" key="1">
    <source>
        <dbReference type="ARBA" id="ARBA00009437"/>
    </source>
</evidence>
<dbReference type="PANTHER" id="PTHR30419:SF8">
    <property type="entry name" value="NITROGEN ASSIMILATION TRANSCRIPTIONAL ACTIVATOR-RELATED"/>
    <property type="match status" value="1"/>
</dbReference>